<keyword evidence="4" id="KW-0862">Zinc</keyword>
<reference evidence="8" key="1">
    <citation type="submission" date="2021-04" db="EMBL/GenBank/DDBJ databases">
        <title>First draft genome resource for Brassicaceae pathogens Fusarium oxysporum f. sp. raphani and Fusarium oxysporum f. sp. rapae.</title>
        <authorList>
            <person name="Asai S."/>
        </authorList>
    </citation>
    <scope>NUCLEOTIDE SEQUENCE</scope>
    <source>
        <strain evidence="8">Tf1208</strain>
    </source>
</reference>
<dbReference type="InterPro" id="IPR052035">
    <property type="entry name" value="ZnF_BED_domain_contain"/>
</dbReference>
<evidence type="ECO:0000313" key="9">
    <source>
        <dbReference type="Proteomes" id="UP000694050"/>
    </source>
</evidence>
<comment type="subcellular location">
    <subcellularLocation>
        <location evidence="1">Nucleus</location>
    </subcellularLocation>
</comment>
<keyword evidence="5" id="KW-0539">Nucleus</keyword>
<dbReference type="GO" id="GO:0046983">
    <property type="term" value="F:protein dimerization activity"/>
    <property type="evidence" value="ECO:0007669"/>
    <property type="project" value="InterPro"/>
</dbReference>
<dbReference type="PANTHER" id="PTHR46481">
    <property type="entry name" value="ZINC FINGER BED DOMAIN-CONTAINING PROTEIN 4"/>
    <property type="match status" value="1"/>
</dbReference>
<gene>
    <name evidence="8" type="ORF">Forpe1208_v015699</name>
</gene>
<evidence type="ECO:0000256" key="1">
    <source>
        <dbReference type="ARBA" id="ARBA00004123"/>
    </source>
</evidence>
<evidence type="ECO:0000256" key="3">
    <source>
        <dbReference type="ARBA" id="ARBA00022771"/>
    </source>
</evidence>
<proteinExistence type="predicted"/>
<dbReference type="AlphaFoldDB" id="A0A8J5TYP2"/>
<dbReference type="Proteomes" id="UP000694050">
    <property type="component" value="Unassembled WGS sequence"/>
</dbReference>
<dbReference type="GO" id="GO:0008270">
    <property type="term" value="F:zinc ion binding"/>
    <property type="evidence" value="ECO:0007669"/>
    <property type="project" value="UniProtKB-KW"/>
</dbReference>
<protein>
    <recommendedName>
        <fullName evidence="7">HAT C-terminal dimerisation domain-containing protein</fullName>
    </recommendedName>
</protein>
<feature type="domain" description="HAT C-terminal dimerisation" evidence="7">
    <location>
        <begin position="546"/>
        <end position="627"/>
    </location>
</feature>
<evidence type="ECO:0000313" key="8">
    <source>
        <dbReference type="EMBL" id="KAG7404467.1"/>
    </source>
</evidence>
<evidence type="ECO:0000256" key="5">
    <source>
        <dbReference type="ARBA" id="ARBA00023242"/>
    </source>
</evidence>
<feature type="compositionally biased region" description="Polar residues" evidence="6">
    <location>
        <begin position="522"/>
        <end position="536"/>
    </location>
</feature>
<dbReference type="EMBL" id="JAELUQ010000013">
    <property type="protein sequence ID" value="KAG7404467.1"/>
    <property type="molecule type" value="Genomic_DNA"/>
</dbReference>
<dbReference type="Pfam" id="PF05699">
    <property type="entry name" value="Dimer_Tnp_hAT"/>
    <property type="match status" value="1"/>
</dbReference>
<evidence type="ECO:0000256" key="4">
    <source>
        <dbReference type="ARBA" id="ARBA00022833"/>
    </source>
</evidence>
<evidence type="ECO:0000256" key="6">
    <source>
        <dbReference type="SAM" id="MobiDB-lite"/>
    </source>
</evidence>
<keyword evidence="2" id="KW-0479">Metal-binding</keyword>
<feature type="region of interest" description="Disordered" evidence="6">
    <location>
        <begin position="519"/>
        <end position="539"/>
    </location>
</feature>
<feature type="region of interest" description="Disordered" evidence="6">
    <location>
        <begin position="90"/>
        <end position="110"/>
    </location>
</feature>
<dbReference type="PANTHER" id="PTHR46481:SF10">
    <property type="entry name" value="ZINC FINGER BED DOMAIN-CONTAINING PROTEIN 39"/>
    <property type="match status" value="1"/>
</dbReference>
<evidence type="ECO:0000259" key="7">
    <source>
        <dbReference type="Pfam" id="PF05699"/>
    </source>
</evidence>
<organism evidence="8 9">
    <name type="scientific">Fusarium oxysporum f. sp. rapae</name>
    <dbReference type="NCBI Taxonomy" id="485398"/>
    <lineage>
        <taxon>Eukaryota</taxon>
        <taxon>Fungi</taxon>
        <taxon>Dikarya</taxon>
        <taxon>Ascomycota</taxon>
        <taxon>Pezizomycotina</taxon>
        <taxon>Sordariomycetes</taxon>
        <taxon>Hypocreomycetidae</taxon>
        <taxon>Hypocreales</taxon>
        <taxon>Nectriaceae</taxon>
        <taxon>Fusarium</taxon>
        <taxon>Fusarium oxysporum species complex</taxon>
    </lineage>
</organism>
<comment type="caution">
    <text evidence="8">The sequence shown here is derived from an EMBL/GenBank/DDBJ whole genome shotgun (WGS) entry which is preliminary data.</text>
</comment>
<dbReference type="InterPro" id="IPR008906">
    <property type="entry name" value="HATC_C_dom"/>
</dbReference>
<sequence>MATLHPTKSTTPVPERTEEDNQRLFQLYKGWTFTERDGQVRQWVYQFGYDIQHAQKGERRWVCCLCIKQKRPRPKSYAIKGLQNAEGHLYTDHNGIMDPTGKRQKPTKASEKAHQSIATILQLNPKEPKEQDLINTLIKRFDKTVFQQKLVNWIVNSNQSFSIVNDQDLRDIFNYLNPSVEITKANITDVTVHAIAEREFTNNMERVKDALRKSPGQIHIQYDGWKSGNRHALYDHMCVSGFKQSATKNPDAFEKEVFEGLHTAAKEHEVWRRRGSVGKWHNFAVEVSRSDTWTDMLKKRASNEWEKVNLTRAGHIKKGSKLPFFLKEENRMTADDWHVLGTLYDILLDFQLVVRGLEGDGQGKHRRKVEENEIDPPLSGTSWDLIHAYEFLLETLESAKRAVANFPDGHHLAVNINLGWLKLDEYYEHLNDSPLIYGAAVLHPAYRWALFDDLWGDDDERQLWITKAKEMVQDLWEREYRDLEVDDPEIELPANKRLKTSRNKFTAWRTKKRGLTAGGISATESPIQSPAQSPRSSVGGLDLDEYEQWQRDIEDADASVTDPYEYWHIRRLKYPRLSRMALDLLTVPPMSAECERLFSTTGRMVTKSRNRLDASTIGLCQTLRSWLRAGLIGSLDRILMDE</sequence>
<evidence type="ECO:0000256" key="2">
    <source>
        <dbReference type="ARBA" id="ARBA00022723"/>
    </source>
</evidence>
<accession>A0A8J5TYP2</accession>
<dbReference type="GO" id="GO:0005634">
    <property type="term" value="C:nucleus"/>
    <property type="evidence" value="ECO:0007669"/>
    <property type="project" value="UniProtKB-SubCell"/>
</dbReference>
<name>A0A8J5TYP2_FUSOX</name>
<keyword evidence="3" id="KW-0863">Zinc-finger</keyword>